<sequence>MGYAVELSFNAKKTFGILKKQQDIAVKAREFGCSSQYNMMELEGYGRKITKSESIHVVIYDDENVSSMYGFIREIKKLKIAFIECIYRDDCTCDLLYASGHYLKKLDKPTSLKIRRSMKSPSDQVAENIIKIINNK</sequence>
<proteinExistence type="predicted"/>
<dbReference type="AlphaFoldDB" id="A0A6C0CPM9"/>
<name>A0A6C0CPM9_9ZZZZ</name>
<protein>
    <submittedName>
        <fullName evidence="1">Uncharacterized protein</fullName>
    </submittedName>
</protein>
<reference evidence="1" key="1">
    <citation type="journal article" date="2020" name="Nature">
        <title>Giant virus diversity and host interactions through global metagenomics.</title>
        <authorList>
            <person name="Schulz F."/>
            <person name="Roux S."/>
            <person name="Paez-Espino D."/>
            <person name="Jungbluth S."/>
            <person name="Walsh D.A."/>
            <person name="Denef V.J."/>
            <person name="McMahon K.D."/>
            <person name="Konstantinidis K.T."/>
            <person name="Eloe-Fadrosh E.A."/>
            <person name="Kyrpides N.C."/>
            <person name="Woyke T."/>
        </authorList>
    </citation>
    <scope>NUCLEOTIDE SEQUENCE</scope>
    <source>
        <strain evidence="1">GVMAG-M-3300021425-30</strain>
    </source>
</reference>
<organism evidence="1">
    <name type="scientific">viral metagenome</name>
    <dbReference type="NCBI Taxonomy" id="1070528"/>
    <lineage>
        <taxon>unclassified sequences</taxon>
        <taxon>metagenomes</taxon>
        <taxon>organismal metagenomes</taxon>
    </lineage>
</organism>
<dbReference type="EMBL" id="MN739468">
    <property type="protein sequence ID" value="QHT06441.1"/>
    <property type="molecule type" value="Genomic_DNA"/>
</dbReference>
<evidence type="ECO:0000313" key="1">
    <source>
        <dbReference type="EMBL" id="QHT06441.1"/>
    </source>
</evidence>
<accession>A0A6C0CPM9</accession>